<dbReference type="AlphaFoldDB" id="A0AAN6ZP53"/>
<accession>A0AAN6ZP53</accession>
<feature type="compositionally biased region" description="Acidic residues" evidence="1">
    <location>
        <begin position="157"/>
        <end position="188"/>
    </location>
</feature>
<feature type="compositionally biased region" description="Basic and acidic residues" evidence="1">
    <location>
        <begin position="1"/>
        <end position="22"/>
    </location>
</feature>
<reference evidence="2" key="2">
    <citation type="submission" date="2023-05" db="EMBL/GenBank/DDBJ databases">
        <authorList>
            <consortium name="Lawrence Berkeley National Laboratory"/>
            <person name="Steindorff A."/>
            <person name="Hensen N."/>
            <person name="Bonometti L."/>
            <person name="Westerberg I."/>
            <person name="Brannstrom I.O."/>
            <person name="Guillou S."/>
            <person name="Cros-Aarteil S."/>
            <person name="Calhoun S."/>
            <person name="Haridas S."/>
            <person name="Kuo A."/>
            <person name="Mondo S."/>
            <person name="Pangilinan J."/>
            <person name="Riley R."/>
            <person name="Labutti K."/>
            <person name="Andreopoulos B."/>
            <person name="Lipzen A."/>
            <person name="Chen C."/>
            <person name="Yanf M."/>
            <person name="Daum C."/>
            <person name="Ng V."/>
            <person name="Clum A."/>
            <person name="Ohm R."/>
            <person name="Martin F."/>
            <person name="Silar P."/>
            <person name="Natvig D."/>
            <person name="Lalanne C."/>
            <person name="Gautier V."/>
            <person name="Ament-Velasquez S.L."/>
            <person name="Kruys A."/>
            <person name="Hutchinson M.I."/>
            <person name="Powell A.J."/>
            <person name="Barry K."/>
            <person name="Miller A.N."/>
            <person name="Grigoriev I.V."/>
            <person name="Debuchy R."/>
            <person name="Gladieux P."/>
            <person name="Thoren M.H."/>
            <person name="Johannesson H."/>
        </authorList>
    </citation>
    <scope>NUCLEOTIDE SEQUENCE</scope>
    <source>
        <strain evidence="2">CBS 141.50</strain>
    </source>
</reference>
<dbReference type="RefSeq" id="XP_062638235.1">
    <property type="nucleotide sequence ID" value="XM_062780269.1"/>
</dbReference>
<dbReference type="GeneID" id="87816882"/>
<evidence type="ECO:0000313" key="3">
    <source>
        <dbReference type="Proteomes" id="UP001302676"/>
    </source>
</evidence>
<feature type="compositionally biased region" description="Acidic residues" evidence="1">
    <location>
        <begin position="200"/>
        <end position="250"/>
    </location>
</feature>
<feature type="compositionally biased region" description="Acidic residues" evidence="1">
    <location>
        <begin position="259"/>
        <end position="270"/>
    </location>
</feature>
<feature type="region of interest" description="Disordered" evidence="1">
    <location>
        <begin position="1"/>
        <end position="26"/>
    </location>
</feature>
<evidence type="ECO:0000313" key="2">
    <source>
        <dbReference type="EMBL" id="KAK4144864.1"/>
    </source>
</evidence>
<protein>
    <submittedName>
        <fullName evidence="2">Uncharacterized protein</fullName>
    </submittedName>
</protein>
<comment type="caution">
    <text evidence="2">The sequence shown here is derived from an EMBL/GenBank/DDBJ whole genome shotgun (WGS) entry which is preliminary data.</text>
</comment>
<reference evidence="2" key="1">
    <citation type="journal article" date="2023" name="Mol. Phylogenet. Evol.">
        <title>Genome-scale phylogeny and comparative genomics of the fungal order Sordariales.</title>
        <authorList>
            <person name="Hensen N."/>
            <person name="Bonometti L."/>
            <person name="Westerberg I."/>
            <person name="Brannstrom I.O."/>
            <person name="Guillou S."/>
            <person name="Cros-Aarteil S."/>
            <person name="Calhoun S."/>
            <person name="Haridas S."/>
            <person name="Kuo A."/>
            <person name="Mondo S."/>
            <person name="Pangilinan J."/>
            <person name="Riley R."/>
            <person name="LaButti K."/>
            <person name="Andreopoulos B."/>
            <person name="Lipzen A."/>
            <person name="Chen C."/>
            <person name="Yan M."/>
            <person name="Daum C."/>
            <person name="Ng V."/>
            <person name="Clum A."/>
            <person name="Steindorff A."/>
            <person name="Ohm R.A."/>
            <person name="Martin F."/>
            <person name="Silar P."/>
            <person name="Natvig D.O."/>
            <person name="Lalanne C."/>
            <person name="Gautier V."/>
            <person name="Ament-Velasquez S.L."/>
            <person name="Kruys A."/>
            <person name="Hutchinson M.I."/>
            <person name="Powell A.J."/>
            <person name="Barry K."/>
            <person name="Miller A.N."/>
            <person name="Grigoriev I.V."/>
            <person name="Debuchy R."/>
            <person name="Gladieux P."/>
            <person name="Hiltunen Thoren M."/>
            <person name="Johannesson H."/>
        </authorList>
    </citation>
    <scope>NUCLEOTIDE SEQUENCE</scope>
    <source>
        <strain evidence="2">CBS 141.50</strain>
    </source>
</reference>
<dbReference type="Proteomes" id="UP001302676">
    <property type="component" value="Unassembled WGS sequence"/>
</dbReference>
<name>A0AAN6ZP53_9PEZI</name>
<sequence length="313" mass="36398">MLFPRDEQSHPPPSDHIEEPSPKRRKTVSFSEYVELRVIDATNGSLLSSEARKMRNRRDGLPDRIEREFQLIDRRLKILLSRGFLGDTLAHNVPAVQNWTYYAVTELLNHFLRDKQTARHMCYIARKLGRRTSSIYLALARIFKRMEDLAKEQLAEEKDDYDDDDSDDDDDGDEDDDEDGDWEDEDYEGAQPLPFRRQEDTDDQGDTEEQEDTDDEEDTEDQENTEDEEDIEDEEDTEIEEDAEDQENTDAQENTVIQENEEKEENEEGNGEIHGDEHEHRAIEASQGGLEKVEESQEKSNEERGKPVGDQEA</sequence>
<keyword evidence="3" id="KW-1185">Reference proteome</keyword>
<proteinExistence type="predicted"/>
<feature type="region of interest" description="Disordered" evidence="1">
    <location>
        <begin position="154"/>
        <end position="313"/>
    </location>
</feature>
<dbReference type="EMBL" id="MU853573">
    <property type="protein sequence ID" value="KAK4144864.1"/>
    <property type="molecule type" value="Genomic_DNA"/>
</dbReference>
<gene>
    <name evidence="2" type="ORF">C8A04DRAFT_27362</name>
</gene>
<evidence type="ECO:0000256" key="1">
    <source>
        <dbReference type="SAM" id="MobiDB-lite"/>
    </source>
</evidence>
<organism evidence="2 3">
    <name type="scientific">Dichotomopilus funicola</name>
    <dbReference type="NCBI Taxonomy" id="1934379"/>
    <lineage>
        <taxon>Eukaryota</taxon>
        <taxon>Fungi</taxon>
        <taxon>Dikarya</taxon>
        <taxon>Ascomycota</taxon>
        <taxon>Pezizomycotina</taxon>
        <taxon>Sordariomycetes</taxon>
        <taxon>Sordariomycetidae</taxon>
        <taxon>Sordariales</taxon>
        <taxon>Chaetomiaceae</taxon>
        <taxon>Dichotomopilus</taxon>
    </lineage>
</organism>
<feature type="compositionally biased region" description="Basic and acidic residues" evidence="1">
    <location>
        <begin position="271"/>
        <end position="283"/>
    </location>
</feature>
<feature type="compositionally biased region" description="Basic and acidic residues" evidence="1">
    <location>
        <begin position="291"/>
        <end position="313"/>
    </location>
</feature>